<dbReference type="GO" id="GO:0009279">
    <property type="term" value="C:cell outer membrane"/>
    <property type="evidence" value="ECO:0007669"/>
    <property type="project" value="UniProtKB-SubCell"/>
</dbReference>
<comment type="caution">
    <text evidence="5">The sequence shown here is derived from an EMBL/GenBank/DDBJ whole genome shotgun (WGS) entry which is preliminary data.</text>
</comment>
<evidence type="ECO:0000313" key="6">
    <source>
        <dbReference type="Proteomes" id="UP000019113"/>
    </source>
</evidence>
<dbReference type="GO" id="GO:0015288">
    <property type="term" value="F:porin activity"/>
    <property type="evidence" value="ECO:0007669"/>
    <property type="project" value="InterPro"/>
</dbReference>
<dbReference type="PANTHER" id="PTHR34501:SF2">
    <property type="entry name" value="OUTER MEMBRANE PORIN F-RELATED"/>
    <property type="match status" value="1"/>
</dbReference>
<dbReference type="STRING" id="1178482.AR456_20245"/>
<evidence type="ECO:0000313" key="5">
    <source>
        <dbReference type="EMBL" id="ERL50900.1"/>
    </source>
</evidence>
<accession>W1N7M3</accession>
<dbReference type="InterPro" id="IPR050298">
    <property type="entry name" value="Gram-neg_bact_OMP"/>
</dbReference>
<dbReference type="OrthoDB" id="784582at2"/>
<dbReference type="KEGG" id="hhu:AR456_20245"/>
<keyword evidence="3" id="KW-0472">Membrane</keyword>
<dbReference type="Proteomes" id="UP000019113">
    <property type="component" value="Unassembled WGS sequence"/>
</dbReference>
<protein>
    <recommendedName>
        <fullName evidence="7">Porin domain-containing protein</fullName>
    </recommendedName>
</protein>
<dbReference type="Pfam" id="PF00267">
    <property type="entry name" value="Porin_1"/>
    <property type="match status" value="1"/>
</dbReference>
<evidence type="ECO:0008006" key="7">
    <source>
        <dbReference type="Google" id="ProtNLM"/>
    </source>
</evidence>
<evidence type="ECO:0000256" key="3">
    <source>
        <dbReference type="ARBA" id="ARBA00023136"/>
    </source>
</evidence>
<dbReference type="InterPro" id="IPR023614">
    <property type="entry name" value="Porin_dom_sf"/>
</dbReference>
<sequence length="358" mass="40560">MKNITKFLLIGSISVASMPTALAFDLYKDADTELSFSGRLQARYNTYQDGSSMWDTGSTRWGLYAKQGINADLEVVAGSEWTVTANEENYDDDPHVHQRLLYAGLDHDRYGKLIFGQQLSVVWDVAWWTDLGRNYGSRAFGMYNYADFGEVSGTGRGEKALTWRNEFGDWKLGLQYQGKRSDAKLAPGVKADLGSGGGASLSYSLAEHVEVGAAYYQNRYNDTTPGYGISSGDDAQLWLAGILYLDDKWHAAMTLAQNKNWEVAENGQVFDSQGVQAYLYHHFENGLRPTFNYNWLEDTDGRSGGEKRHTYIYGLEYHFMREKFLVWGEYQNNHGTTWSGSSYEDSDDEWTAGIRYYF</sequence>
<evidence type="ECO:0000256" key="2">
    <source>
        <dbReference type="ARBA" id="ARBA00022729"/>
    </source>
</evidence>
<dbReference type="Gene3D" id="2.40.160.10">
    <property type="entry name" value="Porin"/>
    <property type="match status" value="1"/>
</dbReference>
<comment type="subcellular location">
    <subcellularLocation>
        <location evidence="1">Cell outer membrane</location>
        <topology evidence="1">Multi-pass membrane protein</topology>
    </subcellularLocation>
</comment>
<organism evidence="5 6">
    <name type="scientific">Halomonas huangheensis</name>
    <dbReference type="NCBI Taxonomy" id="1178482"/>
    <lineage>
        <taxon>Bacteria</taxon>
        <taxon>Pseudomonadati</taxon>
        <taxon>Pseudomonadota</taxon>
        <taxon>Gammaproteobacteria</taxon>
        <taxon>Oceanospirillales</taxon>
        <taxon>Halomonadaceae</taxon>
        <taxon>Halomonas</taxon>
    </lineage>
</organism>
<feature type="chain" id="PRO_5009977413" description="Porin domain-containing protein" evidence="4">
    <location>
        <begin position="24"/>
        <end position="358"/>
    </location>
</feature>
<dbReference type="AlphaFoldDB" id="W1N7M3"/>
<feature type="signal peptide" evidence="4">
    <location>
        <begin position="1"/>
        <end position="23"/>
    </location>
</feature>
<dbReference type="PANTHER" id="PTHR34501">
    <property type="entry name" value="PROTEIN YDDL-RELATED"/>
    <property type="match status" value="1"/>
</dbReference>
<proteinExistence type="predicted"/>
<dbReference type="SUPFAM" id="SSF56935">
    <property type="entry name" value="Porins"/>
    <property type="match status" value="1"/>
</dbReference>
<dbReference type="PATRIC" id="fig|1178482.3.peg.2470"/>
<dbReference type="InterPro" id="IPR001702">
    <property type="entry name" value="Porin_Gram-ve"/>
</dbReference>
<reference evidence="5 6" key="1">
    <citation type="submission" date="2013-08" db="EMBL/GenBank/DDBJ databases">
        <title>draft genome of Halomonas huanghegensis, strain BJGMM-B45T.</title>
        <authorList>
            <person name="Miao C."/>
            <person name="Wan Y."/>
            <person name="Jin W."/>
        </authorList>
    </citation>
    <scope>NUCLEOTIDE SEQUENCE [LARGE SCALE GENOMIC DNA]</scope>
    <source>
        <strain evidence="5 6">BJGMM-B45</strain>
    </source>
</reference>
<name>W1N7M3_9GAMM</name>
<dbReference type="InterPro" id="IPR033900">
    <property type="entry name" value="Gram_neg_porin_domain"/>
</dbReference>
<dbReference type="GO" id="GO:0034220">
    <property type="term" value="P:monoatomic ion transmembrane transport"/>
    <property type="evidence" value="ECO:0007669"/>
    <property type="project" value="InterPro"/>
</dbReference>
<dbReference type="EMBL" id="AVBC01000035">
    <property type="protein sequence ID" value="ERL50900.1"/>
    <property type="molecule type" value="Genomic_DNA"/>
</dbReference>
<evidence type="ECO:0000256" key="4">
    <source>
        <dbReference type="SAM" id="SignalP"/>
    </source>
</evidence>
<keyword evidence="2 4" id="KW-0732">Signal</keyword>
<dbReference type="CDD" id="cd00342">
    <property type="entry name" value="gram_neg_porins"/>
    <property type="match status" value="1"/>
</dbReference>
<dbReference type="eggNOG" id="COG3203">
    <property type="taxonomic scope" value="Bacteria"/>
</dbReference>
<gene>
    <name evidence="5" type="ORF">BJB45_20085</name>
</gene>
<dbReference type="RefSeq" id="WP_021819424.1">
    <property type="nucleotide sequence ID" value="NZ_AVBC01000035.1"/>
</dbReference>
<keyword evidence="6" id="KW-1185">Reference proteome</keyword>
<evidence type="ECO:0000256" key="1">
    <source>
        <dbReference type="ARBA" id="ARBA00004571"/>
    </source>
</evidence>